<accession>A0A4Y2LP94</accession>
<dbReference type="Proteomes" id="UP000499080">
    <property type="component" value="Unassembled WGS sequence"/>
</dbReference>
<gene>
    <name evidence="1" type="ORF">AVEN_49905_1</name>
</gene>
<protein>
    <submittedName>
        <fullName evidence="1">Uncharacterized protein</fullName>
    </submittedName>
</protein>
<organism evidence="1 2">
    <name type="scientific">Araneus ventricosus</name>
    <name type="common">Orbweaver spider</name>
    <name type="synonym">Epeira ventricosa</name>
    <dbReference type="NCBI Taxonomy" id="182803"/>
    <lineage>
        <taxon>Eukaryota</taxon>
        <taxon>Metazoa</taxon>
        <taxon>Ecdysozoa</taxon>
        <taxon>Arthropoda</taxon>
        <taxon>Chelicerata</taxon>
        <taxon>Arachnida</taxon>
        <taxon>Araneae</taxon>
        <taxon>Araneomorphae</taxon>
        <taxon>Entelegynae</taxon>
        <taxon>Araneoidea</taxon>
        <taxon>Araneidae</taxon>
        <taxon>Araneus</taxon>
    </lineage>
</organism>
<evidence type="ECO:0000313" key="2">
    <source>
        <dbReference type="Proteomes" id="UP000499080"/>
    </source>
</evidence>
<evidence type="ECO:0000313" key="1">
    <source>
        <dbReference type="EMBL" id="GBN16645.1"/>
    </source>
</evidence>
<proteinExistence type="predicted"/>
<name>A0A4Y2LP94_ARAVE</name>
<sequence>MTRTEIELASLLKTFAQYQLVTSDLAYIRLTCTAGLQWNLVLNMESSGHLLEILPEDHLGPCIHESKSFFHTTEHQSMSLKRPADAHKPTWFKGLLENKPATRKLMGVFTISESICARIRDET</sequence>
<dbReference type="AlphaFoldDB" id="A0A4Y2LP94"/>
<dbReference type="EMBL" id="BGPR01006174">
    <property type="protein sequence ID" value="GBN16645.1"/>
    <property type="molecule type" value="Genomic_DNA"/>
</dbReference>
<comment type="caution">
    <text evidence="1">The sequence shown here is derived from an EMBL/GenBank/DDBJ whole genome shotgun (WGS) entry which is preliminary data.</text>
</comment>
<keyword evidence="2" id="KW-1185">Reference proteome</keyword>
<reference evidence="1 2" key="1">
    <citation type="journal article" date="2019" name="Sci. Rep.">
        <title>Orb-weaving spider Araneus ventricosus genome elucidates the spidroin gene catalogue.</title>
        <authorList>
            <person name="Kono N."/>
            <person name="Nakamura H."/>
            <person name="Ohtoshi R."/>
            <person name="Moran D.A.P."/>
            <person name="Shinohara A."/>
            <person name="Yoshida Y."/>
            <person name="Fujiwara M."/>
            <person name="Mori M."/>
            <person name="Tomita M."/>
            <person name="Arakawa K."/>
        </authorList>
    </citation>
    <scope>NUCLEOTIDE SEQUENCE [LARGE SCALE GENOMIC DNA]</scope>
</reference>